<feature type="domain" description="PHD-type" evidence="13">
    <location>
        <begin position="564"/>
        <end position="615"/>
    </location>
</feature>
<feature type="compositionally biased region" description="Low complexity" evidence="12">
    <location>
        <begin position="381"/>
        <end position="390"/>
    </location>
</feature>
<feature type="region of interest" description="Disordered" evidence="12">
    <location>
        <begin position="1"/>
        <end position="56"/>
    </location>
</feature>
<feature type="binding site" evidence="9">
    <location>
        <position position="567"/>
    </location>
    <ligand>
        <name>Zn(2+)</name>
        <dbReference type="ChEBI" id="CHEBI:29105"/>
        <label>1</label>
    </ligand>
</feature>
<evidence type="ECO:0000259" key="13">
    <source>
        <dbReference type="PROSITE" id="PS50016"/>
    </source>
</evidence>
<feature type="site" description="Histone H3K4me3 binding" evidence="8">
    <location>
        <position position="577"/>
    </location>
</feature>
<feature type="site" description="Histone H3K4me3 binding" evidence="8">
    <location>
        <position position="566"/>
    </location>
</feature>
<dbReference type="OMA" id="WAYSNRN"/>
<keyword evidence="5 9" id="KW-0862">Zinc</keyword>
<dbReference type="InterPro" id="IPR013083">
    <property type="entry name" value="Znf_RING/FYVE/PHD"/>
</dbReference>
<dbReference type="GO" id="GO:0033698">
    <property type="term" value="C:Rpd3L complex"/>
    <property type="evidence" value="ECO:0007669"/>
    <property type="project" value="TreeGrafter"/>
</dbReference>
<comment type="domain">
    <text evidence="11">The PHD-type zinc finger mediates the binding to H3K4me3.</text>
</comment>
<dbReference type="InterPro" id="IPR011011">
    <property type="entry name" value="Znf_FYVE_PHD"/>
</dbReference>
<evidence type="ECO:0000256" key="9">
    <source>
        <dbReference type="PIRSR" id="PIRSR628651-51"/>
    </source>
</evidence>
<dbReference type="OrthoDB" id="4173905at2759"/>
<reference evidence="15" key="1">
    <citation type="journal article" date="2012" name="MBio">
        <title>Comparative genome analysis of Trichophyton rubrum and related dermatophytes reveals candidate genes involved in infection.</title>
        <authorList>
            <person name="Martinez D.A."/>
            <person name="Oliver B.G."/>
            <person name="Graeser Y."/>
            <person name="Goldberg J.M."/>
            <person name="Li W."/>
            <person name="Martinez-Rossi N.M."/>
            <person name="Monod M."/>
            <person name="Shelest E."/>
            <person name="Barton R.C."/>
            <person name="Birch E."/>
            <person name="Brakhage A.A."/>
            <person name="Chen Z."/>
            <person name="Gurr S.J."/>
            <person name="Heiman D."/>
            <person name="Heitman J."/>
            <person name="Kosti I."/>
            <person name="Rossi A."/>
            <person name="Saif S."/>
            <person name="Samalova M."/>
            <person name="Saunders C.W."/>
            <person name="Shea T."/>
            <person name="Summerbell R.C."/>
            <person name="Xu J."/>
            <person name="Young S."/>
            <person name="Zeng Q."/>
            <person name="Birren B.W."/>
            <person name="Cuomo C.A."/>
            <person name="White T.C."/>
        </authorList>
    </citation>
    <scope>NUCLEOTIDE SEQUENCE [LARGE SCALE GENOMIC DNA]</scope>
    <source>
        <strain evidence="15">ATCC MYA-4605 / CBS 113480</strain>
    </source>
</reference>
<dbReference type="SUPFAM" id="SSF57903">
    <property type="entry name" value="FYVE/PHD zinc finger"/>
    <property type="match status" value="1"/>
</dbReference>
<evidence type="ECO:0000256" key="11">
    <source>
        <dbReference type="RuleBase" id="RU361213"/>
    </source>
</evidence>
<dbReference type="RefSeq" id="XP_002844366.1">
    <property type="nucleotide sequence ID" value="XM_002844320.1"/>
</dbReference>
<name>C5FUC7_ARTOC</name>
<dbReference type="GO" id="GO:0008270">
    <property type="term" value="F:zinc ion binding"/>
    <property type="evidence" value="ECO:0007669"/>
    <property type="project" value="UniProtKB-KW"/>
</dbReference>
<keyword evidence="7 11" id="KW-0539">Nucleus</keyword>
<feature type="compositionally biased region" description="Polar residues" evidence="12">
    <location>
        <begin position="391"/>
        <end position="401"/>
    </location>
</feature>
<feature type="region of interest" description="Disordered" evidence="12">
    <location>
        <begin position="472"/>
        <end position="539"/>
    </location>
</feature>
<evidence type="ECO:0000313" key="14">
    <source>
        <dbReference type="EMBL" id="EEQ33511.1"/>
    </source>
</evidence>
<dbReference type="GO" id="GO:0006355">
    <property type="term" value="P:regulation of DNA-templated transcription"/>
    <property type="evidence" value="ECO:0007669"/>
    <property type="project" value="TreeGrafter"/>
</dbReference>
<feature type="binding site" evidence="9">
    <location>
        <position position="585"/>
    </location>
    <ligand>
        <name>Zn(2+)</name>
        <dbReference type="ChEBI" id="CHEBI:29105"/>
        <label>2</label>
    </ligand>
</feature>
<dbReference type="Proteomes" id="UP000002035">
    <property type="component" value="Unassembled WGS sequence"/>
</dbReference>
<dbReference type="SMART" id="SM01408">
    <property type="entry name" value="ING"/>
    <property type="match status" value="1"/>
</dbReference>
<dbReference type="STRING" id="554155.C5FUC7"/>
<comment type="function">
    <text evidence="11">Component of an histone acetyltransferase complex.</text>
</comment>
<feature type="site" description="Histone H3K4me3 binding" evidence="8">
    <location>
        <position position="589"/>
    </location>
</feature>
<comment type="subcellular location">
    <subcellularLocation>
        <location evidence="1 11">Nucleus</location>
    </subcellularLocation>
</comment>
<evidence type="ECO:0000313" key="15">
    <source>
        <dbReference type="Proteomes" id="UP000002035"/>
    </source>
</evidence>
<feature type="binding site" evidence="9">
    <location>
        <position position="569"/>
    </location>
    <ligand>
        <name>Zn(2+)</name>
        <dbReference type="ChEBI" id="CHEBI:29105"/>
        <label>1</label>
    </ligand>
</feature>
<dbReference type="InterPro" id="IPR019787">
    <property type="entry name" value="Znf_PHD-finger"/>
</dbReference>
<sequence length="636" mass="68223">MASSGFPTGANASSMRQSARQTRTNPSRQSKTAGRSSLVGNQASGPSSLGGGLAAGFSHQGNQMPAGIYPGITHFSDAIDALPREFRRHNSLLNEVDGKAWALEEQLSKLLTSATKLISVDYDAPRTRTVDVTPTRQVFQNIRSTLSDLLGTIDEKNHVARNANATLQRDVGRLDAIYPYVQREVSDEARLGSLTHWAYINKPTPKTSASAVNERPRRDTAGANSHRVSHGDADNEPRKEPVRRQRRTQAEIEADEARAGGPVRRGKPGPKSRVAENQPNEQALAAGAGPGAVTAGGSKRRKVEHTQTMTAAAMERSASTATNAPIGRAGSKESPAPDTAKKRTRAPNANAAARKRTNTVSSITGSPSLTGAMNASQLNHSSNSPVPNSSLRSQPRPQNQTQASSRQRPSSSASNRNPKKELLDARPPSAKSTASPRIDSLVTRSNGDTIRNSPKTAALELKHEEVNSMGPLAASNHVHDGKADYSNLPEINTGVSTKRSSKNSTPVSSTYTESQQRSRPSRTGDGPKRSHKKTGSISTARQMALSAAADEAADEPRGDDPTEPRYCYCNEVSFGEMVACDNPNCPREWFHLSCVGLTKPPSKSVVWYCNECKDGAKKAKSGNGNTLSYYAMFYHT</sequence>
<keyword evidence="6 11" id="KW-0156">Chromatin regulator</keyword>
<proteinExistence type="inferred from homology"/>
<feature type="compositionally biased region" description="Basic and acidic residues" evidence="12">
    <location>
        <begin position="229"/>
        <end position="243"/>
    </location>
</feature>
<dbReference type="GO" id="GO:0070210">
    <property type="term" value="C:Rpd3L-Expanded complex"/>
    <property type="evidence" value="ECO:0007669"/>
    <property type="project" value="TreeGrafter"/>
</dbReference>
<evidence type="ECO:0000256" key="7">
    <source>
        <dbReference type="ARBA" id="ARBA00023242"/>
    </source>
</evidence>
<feature type="compositionally biased region" description="Low complexity" evidence="12">
    <location>
        <begin position="283"/>
        <end position="297"/>
    </location>
</feature>
<dbReference type="Gene3D" id="3.30.40.10">
    <property type="entry name" value="Zinc/RING finger domain, C3HC4 (zinc finger)"/>
    <property type="match status" value="1"/>
</dbReference>
<dbReference type="AlphaFoldDB" id="C5FUC7"/>
<feature type="compositionally biased region" description="Polar residues" evidence="12">
    <location>
        <begin position="1"/>
        <end position="42"/>
    </location>
</feature>
<dbReference type="CDD" id="cd15505">
    <property type="entry name" value="PHD_ING"/>
    <property type="match status" value="1"/>
</dbReference>
<keyword evidence="4 10" id="KW-0863">Zinc-finger</keyword>
<feature type="compositionally biased region" description="Polar residues" evidence="12">
    <location>
        <begin position="360"/>
        <end position="380"/>
    </location>
</feature>
<protein>
    <recommendedName>
        <fullName evidence="11">Chromatin modification-related protein</fullName>
    </recommendedName>
</protein>
<feature type="binding site" evidence="9">
    <location>
        <position position="609"/>
    </location>
    <ligand>
        <name>Zn(2+)</name>
        <dbReference type="ChEBI" id="CHEBI:29105"/>
        <label>2</label>
    </ligand>
</feature>
<dbReference type="Pfam" id="PF12998">
    <property type="entry name" value="ING"/>
    <property type="match status" value="1"/>
</dbReference>
<dbReference type="SMART" id="SM00249">
    <property type="entry name" value="PHD"/>
    <property type="match status" value="1"/>
</dbReference>
<feature type="binding site" evidence="9">
    <location>
        <position position="591"/>
    </location>
    <ligand>
        <name>Zn(2+)</name>
        <dbReference type="ChEBI" id="CHEBI:29105"/>
        <label>1</label>
    </ligand>
</feature>
<gene>
    <name evidence="14" type="ORF">MCYG_06330</name>
</gene>
<dbReference type="FunFam" id="3.30.40.10:FF:000177">
    <property type="entry name" value="PHD finger protein ING"/>
    <property type="match status" value="1"/>
</dbReference>
<evidence type="ECO:0000256" key="1">
    <source>
        <dbReference type="ARBA" id="ARBA00004123"/>
    </source>
</evidence>
<feature type="compositionally biased region" description="Polar residues" evidence="12">
    <location>
        <begin position="489"/>
        <end position="518"/>
    </location>
</feature>
<evidence type="ECO:0000256" key="2">
    <source>
        <dbReference type="ARBA" id="ARBA00010210"/>
    </source>
</evidence>
<evidence type="ECO:0000256" key="3">
    <source>
        <dbReference type="ARBA" id="ARBA00022723"/>
    </source>
</evidence>
<dbReference type="InterPro" id="IPR024610">
    <property type="entry name" value="ING_N_histone-binding"/>
</dbReference>
<feature type="site" description="Histone H3K4me3 binding" evidence="8">
    <location>
        <position position="581"/>
    </location>
</feature>
<dbReference type="InterPro" id="IPR001965">
    <property type="entry name" value="Znf_PHD"/>
</dbReference>
<dbReference type="Gene3D" id="6.10.140.1740">
    <property type="match status" value="1"/>
</dbReference>
<dbReference type="GeneID" id="9226903"/>
<dbReference type="EMBL" id="DS995706">
    <property type="protein sequence ID" value="EEQ33511.1"/>
    <property type="molecule type" value="Genomic_DNA"/>
</dbReference>
<organism evidence="14 15">
    <name type="scientific">Arthroderma otae (strain ATCC MYA-4605 / CBS 113480)</name>
    <name type="common">Microsporum canis</name>
    <dbReference type="NCBI Taxonomy" id="554155"/>
    <lineage>
        <taxon>Eukaryota</taxon>
        <taxon>Fungi</taxon>
        <taxon>Dikarya</taxon>
        <taxon>Ascomycota</taxon>
        <taxon>Pezizomycotina</taxon>
        <taxon>Eurotiomycetes</taxon>
        <taxon>Eurotiomycetidae</taxon>
        <taxon>Onygenales</taxon>
        <taxon>Arthrodermataceae</taxon>
        <taxon>Microsporum</taxon>
    </lineage>
</organism>
<evidence type="ECO:0000256" key="10">
    <source>
        <dbReference type="PROSITE-ProRule" id="PRU00146"/>
    </source>
</evidence>
<evidence type="ECO:0000256" key="4">
    <source>
        <dbReference type="ARBA" id="ARBA00022771"/>
    </source>
</evidence>
<comment type="similarity">
    <text evidence="2 11">Belongs to the ING family.</text>
</comment>
<feature type="binding site" evidence="9">
    <location>
        <position position="594"/>
    </location>
    <ligand>
        <name>Zn(2+)</name>
        <dbReference type="ChEBI" id="CHEBI:29105"/>
        <label>1</label>
    </ligand>
</feature>
<accession>C5FUC7</accession>
<evidence type="ECO:0000256" key="6">
    <source>
        <dbReference type="ARBA" id="ARBA00022853"/>
    </source>
</evidence>
<feature type="compositionally biased region" description="Low complexity" evidence="12">
    <location>
        <begin position="402"/>
        <end position="416"/>
    </location>
</feature>
<feature type="binding site" evidence="9">
    <location>
        <position position="612"/>
    </location>
    <ligand>
        <name>Zn(2+)</name>
        <dbReference type="ChEBI" id="CHEBI:29105"/>
        <label>2</label>
    </ligand>
</feature>
<keyword evidence="3 9" id="KW-0479">Metal-binding</keyword>
<keyword evidence="15" id="KW-1185">Reference proteome</keyword>
<feature type="binding site" evidence="9">
    <location>
        <position position="580"/>
    </location>
    <ligand>
        <name>Zn(2+)</name>
        <dbReference type="ChEBI" id="CHEBI:29105"/>
        <label>2</label>
    </ligand>
</feature>
<dbReference type="VEuPathDB" id="FungiDB:MCYG_06330"/>
<evidence type="ECO:0000256" key="8">
    <source>
        <dbReference type="PIRSR" id="PIRSR628651-50"/>
    </source>
</evidence>
<dbReference type="PANTHER" id="PTHR10333">
    <property type="entry name" value="INHIBITOR OF GROWTH PROTEIN"/>
    <property type="match status" value="1"/>
</dbReference>
<feature type="region of interest" description="Disordered" evidence="12">
    <location>
        <begin position="204"/>
        <end position="459"/>
    </location>
</feature>
<dbReference type="PROSITE" id="PS50016">
    <property type="entry name" value="ZF_PHD_2"/>
    <property type="match status" value="1"/>
</dbReference>
<dbReference type="InterPro" id="IPR028651">
    <property type="entry name" value="ING_fam"/>
</dbReference>
<dbReference type="InterPro" id="IPR019786">
    <property type="entry name" value="Zinc_finger_PHD-type_CS"/>
</dbReference>
<evidence type="ECO:0000256" key="12">
    <source>
        <dbReference type="SAM" id="MobiDB-lite"/>
    </source>
</evidence>
<dbReference type="GO" id="GO:0006325">
    <property type="term" value="P:chromatin organization"/>
    <property type="evidence" value="ECO:0007669"/>
    <property type="project" value="UniProtKB-KW"/>
</dbReference>
<comment type="subunit">
    <text evidence="11">Component of an histone acetyltransferase complex. Interacts with H3K4me3 and to a lesser extent with H3K4me2.</text>
</comment>
<dbReference type="PANTHER" id="PTHR10333:SF42">
    <property type="entry name" value="INHIBITOR OF GROWTH PROTEIN 5"/>
    <property type="match status" value="1"/>
</dbReference>
<feature type="compositionally biased region" description="Polar residues" evidence="12">
    <location>
        <begin position="442"/>
        <end position="455"/>
    </location>
</feature>
<dbReference type="eggNOG" id="KOG1973">
    <property type="taxonomic scope" value="Eukaryota"/>
</dbReference>
<dbReference type="PROSITE" id="PS01359">
    <property type="entry name" value="ZF_PHD_1"/>
    <property type="match status" value="1"/>
</dbReference>
<dbReference type="HOGENOM" id="CLU_006204_0_1_1"/>
<evidence type="ECO:0000256" key="5">
    <source>
        <dbReference type="ARBA" id="ARBA00022833"/>
    </source>
</evidence>